<evidence type="ECO:0000256" key="5">
    <source>
        <dbReference type="ARBA" id="ARBA00022833"/>
    </source>
</evidence>
<feature type="region of interest" description="Disordered" evidence="10">
    <location>
        <begin position="1"/>
        <end position="62"/>
    </location>
</feature>
<dbReference type="Pfam" id="PF00096">
    <property type="entry name" value="zf-C2H2"/>
    <property type="match status" value="2"/>
</dbReference>
<dbReference type="Gene3D" id="3.30.160.60">
    <property type="entry name" value="Classic Zinc Finger"/>
    <property type="match status" value="2"/>
</dbReference>
<keyword evidence="13" id="KW-1185">Reference proteome</keyword>
<sequence length="422" mass="46446">MSMDSIYSHHRSPSSPTGTYISRSAHRRHELPGIRDLLGADMRTPSLNTPSNDPGLEIGFSNLPHSASLPRMHAESWDSSPMRPSVITPRRMYRHSHSARSEPQGIASSTSGSSFSSLHAFMHRMHVADESHESPISDDLAHRRKRRSLDTQSTQWSPTSTGLAPGMERKPFRHVSSSAQHSRMPRIERSTFASYVFPSAEMRESRIVKSKQDYQGTGPPIPEPLLFGSNPTNPPVSDRSHPMSDPPRSLSRSQSSYSISGASEGCPTTPGIEHTEFPLDLHEEHEKMSVASMLDSPSQDDKTKQSPNRGHSAGLQLSHNPTHSTVPVTVSHSSKWRAPKQVKSSSAGAAGKFECSWCGKRFSRPSSLKTHIHSHTGEKPFRCDLPGCGRCFSVHSNLRRHQKNHSATSLPDIPSTPSSDTA</sequence>
<evidence type="ECO:0000313" key="12">
    <source>
        <dbReference type="EMBL" id="WFC98008.1"/>
    </source>
</evidence>
<dbReference type="FunFam" id="3.30.160.60:FF:001289">
    <property type="entry name" value="Zinc finger protein 574"/>
    <property type="match status" value="1"/>
</dbReference>
<feature type="compositionally biased region" description="Polar residues" evidence="10">
    <location>
        <begin position="405"/>
        <end position="422"/>
    </location>
</feature>
<evidence type="ECO:0000256" key="10">
    <source>
        <dbReference type="SAM" id="MobiDB-lite"/>
    </source>
</evidence>
<feature type="region of interest" description="Disordered" evidence="10">
    <location>
        <begin position="129"/>
        <end position="186"/>
    </location>
</feature>
<dbReference type="PANTHER" id="PTHR14003">
    <property type="entry name" value="TRANSCRIPTIONAL REPRESSOR PROTEIN YY"/>
    <property type="match status" value="1"/>
</dbReference>
<keyword evidence="8" id="KW-0539">Nucleus</keyword>
<keyword evidence="3" id="KW-0677">Repeat</keyword>
<organism evidence="12 13">
    <name type="scientific">Malassezia yamatoensis</name>
    <dbReference type="NCBI Taxonomy" id="253288"/>
    <lineage>
        <taxon>Eukaryota</taxon>
        <taxon>Fungi</taxon>
        <taxon>Dikarya</taxon>
        <taxon>Basidiomycota</taxon>
        <taxon>Ustilaginomycotina</taxon>
        <taxon>Malasseziomycetes</taxon>
        <taxon>Malasseziales</taxon>
        <taxon>Malasseziaceae</taxon>
        <taxon>Malassezia</taxon>
    </lineage>
</organism>
<dbReference type="GO" id="GO:0008270">
    <property type="term" value="F:zinc ion binding"/>
    <property type="evidence" value="ECO:0007669"/>
    <property type="project" value="UniProtKB-KW"/>
</dbReference>
<feature type="compositionally biased region" description="Polar residues" evidence="10">
    <location>
        <begin position="305"/>
        <end position="320"/>
    </location>
</feature>
<feature type="domain" description="C2H2-type" evidence="11">
    <location>
        <begin position="381"/>
        <end position="410"/>
    </location>
</feature>
<keyword evidence="4 9" id="KW-0863">Zinc-finger</keyword>
<protein>
    <recommendedName>
        <fullName evidence="11">C2H2-type domain-containing protein</fullName>
    </recommendedName>
</protein>
<dbReference type="AlphaFoldDB" id="A0AAJ6CGS7"/>
<keyword evidence="6" id="KW-0805">Transcription regulation</keyword>
<feature type="region of interest" description="Disordered" evidence="10">
    <location>
        <begin position="400"/>
        <end position="422"/>
    </location>
</feature>
<dbReference type="PANTHER" id="PTHR14003:SF20">
    <property type="entry name" value="FINGER DOMAIN PROTEIN, PUTATIVE (AFU_ORTHOLOGUE AFUA_4G10380)-RELATED"/>
    <property type="match status" value="1"/>
</dbReference>
<dbReference type="FunFam" id="3.30.160.60:FF:000145">
    <property type="entry name" value="Zinc finger protein 574"/>
    <property type="match status" value="1"/>
</dbReference>
<evidence type="ECO:0000256" key="9">
    <source>
        <dbReference type="PROSITE-ProRule" id="PRU00042"/>
    </source>
</evidence>
<evidence type="ECO:0000256" key="8">
    <source>
        <dbReference type="ARBA" id="ARBA00023242"/>
    </source>
</evidence>
<dbReference type="GO" id="GO:0031519">
    <property type="term" value="C:PcG protein complex"/>
    <property type="evidence" value="ECO:0007669"/>
    <property type="project" value="TreeGrafter"/>
</dbReference>
<feature type="region of interest" description="Disordered" evidence="10">
    <location>
        <begin position="91"/>
        <end position="114"/>
    </location>
</feature>
<feature type="compositionally biased region" description="Polar residues" evidence="10">
    <location>
        <begin position="13"/>
        <end position="22"/>
    </location>
</feature>
<dbReference type="GO" id="GO:0000981">
    <property type="term" value="F:DNA-binding transcription factor activity, RNA polymerase II-specific"/>
    <property type="evidence" value="ECO:0007669"/>
    <property type="project" value="TreeGrafter"/>
</dbReference>
<feature type="domain" description="C2H2-type" evidence="11">
    <location>
        <begin position="353"/>
        <end position="380"/>
    </location>
</feature>
<evidence type="ECO:0000259" key="11">
    <source>
        <dbReference type="PROSITE" id="PS50157"/>
    </source>
</evidence>
<dbReference type="Proteomes" id="UP001219567">
    <property type="component" value="Chromosome 1"/>
</dbReference>
<evidence type="ECO:0000256" key="2">
    <source>
        <dbReference type="ARBA" id="ARBA00022723"/>
    </source>
</evidence>
<dbReference type="SMART" id="SM00355">
    <property type="entry name" value="ZnF_C2H2"/>
    <property type="match status" value="2"/>
</dbReference>
<dbReference type="GO" id="GO:0005667">
    <property type="term" value="C:transcription regulator complex"/>
    <property type="evidence" value="ECO:0007669"/>
    <property type="project" value="TreeGrafter"/>
</dbReference>
<proteinExistence type="predicted"/>
<gene>
    <name evidence="12" type="ORF">MYAM1_000729</name>
</gene>
<feature type="region of interest" description="Disordered" evidence="10">
    <location>
        <begin position="207"/>
        <end position="274"/>
    </location>
</feature>
<keyword evidence="2" id="KW-0479">Metal-binding</keyword>
<dbReference type="SUPFAM" id="SSF57667">
    <property type="entry name" value="beta-beta-alpha zinc fingers"/>
    <property type="match status" value="1"/>
</dbReference>
<dbReference type="InterPro" id="IPR013087">
    <property type="entry name" value="Znf_C2H2_type"/>
</dbReference>
<comment type="subcellular location">
    <subcellularLocation>
        <location evidence="1">Nucleus</location>
    </subcellularLocation>
</comment>
<dbReference type="PROSITE" id="PS50157">
    <property type="entry name" value="ZINC_FINGER_C2H2_2"/>
    <property type="match status" value="2"/>
</dbReference>
<feature type="compositionally biased region" description="Basic and acidic residues" evidence="10">
    <location>
        <begin position="129"/>
        <end position="141"/>
    </location>
</feature>
<evidence type="ECO:0000256" key="4">
    <source>
        <dbReference type="ARBA" id="ARBA00022771"/>
    </source>
</evidence>
<evidence type="ECO:0000256" key="1">
    <source>
        <dbReference type="ARBA" id="ARBA00004123"/>
    </source>
</evidence>
<feature type="compositionally biased region" description="Low complexity" evidence="10">
    <location>
        <begin position="249"/>
        <end position="263"/>
    </location>
</feature>
<feature type="compositionally biased region" description="Low complexity" evidence="10">
    <location>
        <begin position="321"/>
        <end position="333"/>
    </location>
</feature>
<dbReference type="GO" id="GO:0000978">
    <property type="term" value="F:RNA polymerase II cis-regulatory region sequence-specific DNA binding"/>
    <property type="evidence" value="ECO:0007669"/>
    <property type="project" value="TreeGrafter"/>
</dbReference>
<dbReference type="PROSITE" id="PS00028">
    <property type="entry name" value="ZINC_FINGER_C2H2_1"/>
    <property type="match status" value="2"/>
</dbReference>
<feature type="compositionally biased region" description="Polar residues" evidence="10">
    <location>
        <begin position="150"/>
        <end position="162"/>
    </location>
</feature>
<keyword evidence="7" id="KW-0804">Transcription</keyword>
<feature type="region of interest" description="Disordered" evidence="10">
    <location>
        <begin position="289"/>
        <end position="345"/>
    </location>
</feature>
<dbReference type="EMBL" id="CP119943">
    <property type="protein sequence ID" value="WFC98008.1"/>
    <property type="molecule type" value="Genomic_DNA"/>
</dbReference>
<evidence type="ECO:0000256" key="3">
    <source>
        <dbReference type="ARBA" id="ARBA00022737"/>
    </source>
</evidence>
<reference evidence="12 13" key="1">
    <citation type="submission" date="2023-03" db="EMBL/GenBank/DDBJ databases">
        <title>Mating type loci evolution in Malassezia.</title>
        <authorList>
            <person name="Coelho M.A."/>
        </authorList>
    </citation>
    <scope>NUCLEOTIDE SEQUENCE [LARGE SCALE GENOMIC DNA]</scope>
    <source>
        <strain evidence="12 13">CBS 9725</strain>
    </source>
</reference>
<dbReference type="GO" id="GO:0000785">
    <property type="term" value="C:chromatin"/>
    <property type="evidence" value="ECO:0007669"/>
    <property type="project" value="TreeGrafter"/>
</dbReference>
<dbReference type="InterPro" id="IPR036236">
    <property type="entry name" value="Znf_C2H2_sf"/>
</dbReference>
<name>A0AAJ6CGS7_9BASI</name>
<keyword evidence="5" id="KW-0862">Zinc</keyword>
<evidence type="ECO:0000256" key="6">
    <source>
        <dbReference type="ARBA" id="ARBA00023015"/>
    </source>
</evidence>
<evidence type="ECO:0000256" key="7">
    <source>
        <dbReference type="ARBA" id="ARBA00023163"/>
    </source>
</evidence>
<evidence type="ECO:0000313" key="13">
    <source>
        <dbReference type="Proteomes" id="UP001219567"/>
    </source>
</evidence>
<accession>A0AAJ6CGS7</accession>